<proteinExistence type="predicted"/>
<organism evidence="1 2">
    <name type="scientific">Clostridium aciditolerans</name>
    <dbReference type="NCBI Taxonomy" id="339861"/>
    <lineage>
        <taxon>Bacteria</taxon>
        <taxon>Bacillati</taxon>
        <taxon>Bacillota</taxon>
        <taxon>Clostridia</taxon>
        <taxon>Eubacteriales</taxon>
        <taxon>Clostridiaceae</taxon>
        <taxon>Clostridium</taxon>
    </lineage>
</organism>
<reference evidence="1" key="1">
    <citation type="submission" date="2020-12" db="EMBL/GenBank/DDBJ databases">
        <title>Clostridium thailandense sp. nov., a novel acetogenic bacterium isolated from peat land soil in Thailand.</title>
        <authorList>
            <person name="Chaikitkaew S."/>
            <person name="Birkeland N.K."/>
        </authorList>
    </citation>
    <scope>NUCLEOTIDE SEQUENCE</scope>
    <source>
        <strain evidence="1">DSM 17425</strain>
    </source>
</reference>
<dbReference type="Pfam" id="PF12611">
    <property type="entry name" value="Flagellar_put"/>
    <property type="match status" value="1"/>
</dbReference>
<dbReference type="Proteomes" id="UP000622687">
    <property type="component" value="Unassembled WGS sequence"/>
</dbReference>
<dbReference type="EMBL" id="JAEEGB010000059">
    <property type="protein sequence ID" value="MBI6875778.1"/>
    <property type="molecule type" value="Genomic_DNA"/>
</dbReference>
<evidence type="ECO:0000313" key="2">
    <source>
        <dbReference type="Proteomes" id="UP000622687"/>
    </source>
</evidence>
<dbReference type="NCBIfam" id="TIGR02530">
    <property type="entry name" value="flg_new"/>
    <property type="match status" value="1"/>
</dbReference>
<dbReference type="AlphaFoldDB" id="A0A934HYQ3"/>
<name>A0A934HYQ3_9CLOT</name>
<gene>
    <name evidence="1" type="ORF">I6U51_24270</name>
</gene>
<comment type="caution">
    <text evidence="1">The sequence shown here is derived from an EMBL/GenBank/DDBJ whole genome shotgun (WGS) entry which is preliminary data.</text>
</comment>
<accession>A0A934HYQ3</accession>
<protein>
    <submittedName>
        <fullName evidence="1">Flagellar biosynthesis protein</fullName>
    </submittedName>
</protein>
<keyword evidence="1" id="KW-0282">Flagellum</keyword>
<sequence>MGYRVINGKLHLIGDFPTHSKPEKNQVNNTKTSFKDILDKQITSKESFVISSHAAERLRQRNISFNEADMKTINEGINKAEEKGAKESLILYKDTALITSIRNRTIITAVDKESSKGSVFTNIDSVVVL</sequence>
<keyword evidence="1" id="KW-0966">Cell projection</keyword>
<evidence type="ECO:0000313" key="1">
    <source>
        <dbReference type="EMBL" id="MBI6875778.1"/>
    </source>
</evidence>
<dbReference type="RefSeq" id="WP_178906466.1">
    <property type="nucleotide sequence ID" value="NZ_JAEEGB010000059.1"/>
</dbReference>
<keyword evidence="1" id="KW-0969">Cilium</keyword>
<keyword evidence="2" id="KW-1185">Reference proteome</keyword>
<dbReference type="InterPro" id="IPR013367">
    <property type="entry name" value="Flagellar_put"/>
</dbReference>